<dbReference type="Proteomes" id="UP000218113">
    <property type="component" value="Unassembled WGS sequence"/>
</dbReference>
<evidence type="ECO:0000313" key="2">
    <source>
        <dbReference type="EMBL" id="PCI29074.1"/>
    </source>
</evidence>
<evidence type="ECO:0008006" key="4">
    <source>
        <dbReference type="Google" id="ProtNLM"/>
    </source>
</evidence>
<feature type="coiled-coil region" evidence="1">
    <location>
        <begin position="61"/>
        <end position="88"/>
    </location>
</feature>
<dbReference type="Pfam" id="PF14063">
    <property type="entry name" value="DUF4254"/>
    <property type="match status" value="1"/>
</dbReference>
<name>A0A2A4T6S6_9DELT</name>
<dbReference type="AlphaFoldDB" id="A0A2A4T6S6"/>
<accession>A0A2A4T6S6</accession>
<reference evidence="3" key="1">
    <citation type="submission" date="2017-08" db="EMBL/GenBank/DDBJ databases">
        <title>A dynamic microbial community with high functional redundancy inhabits the cold, oxic subseafloor aquifer.</title>
        <authorList>
            <person name="Tully B.J."/>
            <person name="Wheat C.G."/>
            <person name="Glazer B.T."/>
            <person name="Huber J.A."/>
        </authorList>
    </citation>
    <scope>NUCLEOTIDE SEQUENCE [LARGE SCALE GENOMIC DNA]</scope>
</reference>
<proteinExistence type="predicted"/>
<evidence type="ECO:0000313" key="3">
    <source>
        <dbReference type="Proteomes" id="UP000218113"/>
    </source>
</evidence>
<sequence>MELLHDIDAMQTRLVKKWHEQTPETEKKGFLGLVEEQHLQNSLLWHEEDIARATDVSDAEITRVKRSIDGLNQRRNDLIEKLDEAILIWLAKSQIDMPIGAPLNSETPGSMIDRCSIMALKIYHMQEQAERQDASEEHQQKAAEKVKVLNTQRHDLFQCLFQLIEAVQQGTLQFKIYRQFKMYNDPSLNPKLYQAK</sequence>
<gene>
    <name evidence="2" type="ORF">COB67_04860</name>
</gene>
<dbReference type="InterPro" id="IPR025350">
    <property type="entry name" value="DUF4254"/>
</dbReference>
<dbReference type="EMBL" id="NVSR01000020">
    <property type="protein sequence ID" value="PCI29074.1"/>
    <property type="molecule type" value="Genomic_DNA"/>
</dbReference>
<evidence type="ECO:0000256" key="1">
    <source>
        <dbReference type="SAM" id="Coils"/>
    </source>
</evidence>
<comment type="caution">
    <text evidence="2">The sequence shown here is derived from an EMBL/GenBank/DDBJ whole genome shotgun (WGS) entry which is preliminary data.</text>
</comment>
<organism evidence="2 3">
    <name type="scientific">SAR324 cluster bacterium</name>
    <dbReference type="NCBI Taxonomy" id="2024889"/>
    <lineage>
        <taxon>Bacteria</taxon>
        <taxon>Deltaproteobacteria</taxon>
        <taxon>SAR324 cluster</taxon>
    </lineage>
</organism>
<keyword evidence="1" id="KW-0175">Coiled coil</keyword>
<protein>
    <recommendedName>
        <fullName evidence="4">DUF4254 domain-containing protein</fullName>
    </recommendedName>
</protein>